<organism evidence="11 12">
    <name type="scientific">Halorhabdus tiamatea SARL4B</name>
    <dbReference type="NCBI Taxonomy" id="1033806"/>
    <lineage>
        <taxon>Archaea</taxon>
        <taxon>Methanobacteriati</taxon>
        <taxon>Methanobacteriota</taxon>
        <taxon>Stenosarchaea group</taxon>
        <taxon>Halobacteria</taxon>
        <taxon>Halobacteriales</taxon>
        <taxon>Haloarculaceae</taxon>
        <taxon>Halorhabdus</taxon>
    </lineage>
</organism>
<comment type="function">
    <text evidence="7 9">Catalyzes the methyl esterification of L-isoaspartyl residues in peptides and proteins that result from spontaneous decomposition of normal L-aspartyl and L-asparaginyl residues. It plays a role in the repair and/or degradation of damaged proteins.</text>
</comment>
<dbReference type="GeneID" id="23799128"/>
<dbReference type="AlphaFoldDB" id="F7PF16"/>
<evidence type="ECO:0000256" key="8">
    <source>
        <dbReference type="ARBA" id="ARBA00029295"/>
    </source>
</evidence>
<dbReference type="eggNOG" id="arCOG00976">
    <property type="taxonomic scope" value="Archaea"/>
</dbReference>
<dbReference type="NCBIfam" id="TIGR00080">
    <property type="entry name" value="pimt"/>
    <property type="match status" value="1"/>
</dbReference>
<dbReference type="PATRIC" id="fig|1033806.12.peg.2311"/>
<dbReference type="InterPro" id="IPR029063">
    <property type="entry name" value="SAM-dependent_MTases_sf"/>
</dbReference>
<feature type="region of interest" description="Disordered" evidence="10">
    <location>
        <begin position="1"/>
        <end position="24"/>
    </location>
</feature>
<dbReference type="EMBL" id="HF571520">
    <property type="protein sequence ID" value="CCQ34434.1"/>
    <property type="molecule type" value="Genomic_DNA"/>
</dbReference>
<evidence type="ECO:0000256" key="6">
    <source>
        <dbReference type="ARBA" id="ARBA00022691"/>
    </source>
</evidence>
<reference evidence="11 12" key="1">
    <citation type="journal article" date="2014" name="Environ. Microbiol.">
        <title>Halorhabdus tiamatea: proteogenomics and glycosidase activity measurements identify the first cultivated euryarchaeon from a deep-sea anoxic brine lake as potential polysaccharide degrader.</title>
        <authorList>
            <person name="Werner J."/>
            <person name="Ferrer M."/>
            <person name="Michel G."/>
            <person name="Mann A.J."/>
            <person name="Huang S."/>
            <person name="Juarez S."/>
            <person name="Ciordia S."/>
            <person name="Albar J.P."/>
            <person name="Alcaide M."/>
            <person name="La Cono V."/>
            <person name="Yakimov M.M."/>
            <person name="Antunes A."/>
            <person name="Taborda M."/>
            <person name="Da Costa M.S."/>
            <person name="Amann R.I."/>
            <person name="Gloeckner F.O."/>
            <person name="Golyshina O.V."/>
            <person name="Golyshin P.N."/>
            <person name="Teeling H."/>
        </authorList>
    </citation>
    <scope>NUCLEOTIDE SEQUENCE [LARGE SCALE GENOMIC DNA]</scope>
    <source>
        <strain evidence="12">SARL4B</strain>
    </source>
</reference>
<dbReference type="InterPro" id="IPR000682">
    <property type="entry name" value="PCMT"/>
</dbReference>
<dbReference type="PANTHER" id="PTHR11579">
    <property type="entry name" value="PROTEIN-L-ISOASPARTATE O-METHYLTRANSFERASE"/>
    <property type="match status" value="1"/>
</dbReference>
<comment type="subcellular location">
    <subcellularLocation>
        <location evidence="1 9">Cytoplasm</location>
    </subcellularLocation>
</comment>
<dbReference type="SUPFAM" id="SSF53335">
    <property type="entry name" value="S-adenosyl-L-methionine-dependent methyltransferases"/>
    <property type="match status" value="1"/>
</dbReference>
<dbReference type="KEGG" id="hti:HTIA_2326"/>
<feature type="compositionally biased region" description="Basic and acidic residues" evidence="10">
    <location>
        <begin position="1"/>
        <end position="11"/>
    </location>
</feature>
<keyword evidence="5 9" id="KW-0808">Transferase</keyword>
<keyword evidence="3 9" id="KW-0963">Cytoplasm</keyword>
<comment type="catalytic activity">
    <reaction evidence="8 9">
        <text>[protein]-L-isoaspartate + S-adenosyl-L-methionine = [protein]-L-isoaspartate alpha-methyl ester + S-adenosyl-L-homocysteine</text>
        <dbReference type="Rhea" id="RHEA:12705"/>
        <dbReference type="Rhea" id="RHEA-COMP:12143"/>
        <dbReference type="Rhea" id="RHEA-COMP:12144"/>
        <dbReference type="ChEBI" id="CHEBI:57856"/>
        <dbReference type="ChEBI" id="CHEBI:59789"/>
        <dbReference type="ChEBI" id="CHEBI:90596"/>
        <dbReference type="ChEBI" id="CHEBI:90598"/>
        <dbReference type="EC" id="2.1.1.77"/>
    </reaction>
</comment>
<dbReference type="GO" id="GO:0005737">
    <property type="term" value="C:cytoplasm"/>
    <property type="evidence" value="ECO:0007669"/>
    <property type="project" value="UniProtKB-SubCell"/>
</dbReference>
<evidence type="ECO:0000256" key="5">
    <source>
        <dbReference type="ARBA" id="ARBA00022679"/>
    </source>
</evidence>
<dbReference type="GO" id="GO:0004719">
    <property type="term" value="F:protein-L-isoaspartate (D-aspartate) O-methyltransferase activity"/>
    <property type="evidence" value="ECO:0007669"/>
    <property type="project" value="UniProtKB-UniRule"/>
</dbReference>
<dbReference type="RefSeq" id="WP_008523551.1">
    <property type="nucleotide sequence ID" value="NC_021921.1"/>
</dbReference>
<evidence type="ECO:0000256" key="1">
    <source>
        <dbReference type="ARBA" id="ARBA00004496"/>
    </source>
</evidence>
<evidence type="ECO:0000256" key="4">
    <source>
        <dbReference type="ARBA" id="ARBA00022603"/>
    </source>
</evidence>
<evidence type="ECO:0000256" key="9">
    <source>
        <dbReference type="HAMAP-Rule" id="MF_00090"/>
    </source>
</evidence>
<dbReference type="EC" id="2.1.1.77" evidence="9"/>
<dbReference type="FunFam" id="3.40.50.150:FF:000010">
    <property type="entry name" value="Protein-L-isoaspartate O-methyltransferase"/>
    <property type="match status" value="1"/>
</dbReference>
<evidence type="ECO:0000256" key="2">
    <source>
        <dbReference type="ARBA" id="ARBA00005369"/>
    </source>
</evidence>
<dbReference type="GO" id="GO:0032259">
    <property type="term" value="P:methylation"/>
    <property type="evidence" value="ECO:0007669"/>
    <property type="project" value="UniProtKB-KW"/>
</dbReference>
<evidence type="ECO:0000256" key="7">
    <source>
        <dbReference type="ARBA" id="ARBA00025330"/>
    </source>
</evidence>
<gene>
    <name evidence="9" type="primary">pcm</name>
    <name evidence="11" type="ORF">HTIA_2326</name>
</gene>
<protein>
    <recommendedName>
        <fullName evidence="9">Protein-L-isoaspartate O-methyltransferase</fullName>
        <ecNumber evidence="9">2.1.1.77</ecNumber>
    </recommendedName>
    <alternativeName>
        <fullName evidence="9">L-isoaspartyl protein carboxyl methyltransferase</fullName>
    </alternativeName>
    <alternativeName>
        <fullName evidence="9">Protein L-isoaspartyl methyltransferase</fullName>
    </alternativeName>
    <alternativeName>
        <fullName evidence="9">Protein-beta-aspartate methyltransferase</fullName>
        <shortName evidence="9">PIMT</shortName>
    </alternativeName>
</protein>
<keyword evidence="6 9" id="KW-0949">S-adenosyl-L-methionine</keyword>
<dbReference type="NCBIfam" id="NF001453">
    <property type="entry name" value="PRK00312.1"/>
    <property type="match status" value="1"/>
</dbReference>
<keyword evidence="4 9" id="KW-0489">Methyltransferase</keyword>
<name>F7PF16_9EURY</name>
<dbReference type="HOGENOM" id="CLU_055432_2_0_2"/>
<comment type="similarity">
    <text evidence="2 9">Belongs to the methyltransferase superfamily. L-isoaspartyl/D-aspartyl protein methyltransferase family.</text>
</comment>
<dbReference type="GO" id="GO:0030091">
    <property type="term" value="P:protein repair"/>
    <property type="evidence" value="ECO:0007669"/>
    <property type="project" value="UniProtKB-UniRule"/>
</dbReference>
<evidence type="ECO:0000256" key="10">
    <source>
        <dbReference type="SAM" id="MobiDB-lite"/>
    </source>
</evidence>
<dbReference type="PANTHER" id="PTHR11579:SF0">
    <property type="entry name" value="PROTEIN-L-ISOASPARTATE(D-ASPARTATE) O-METHYLTRANSFERASE"/>
    <property type="match status" value="1"/>
</dbReference>
<accession>F7PF16</accession>
<evidence type="ECO:0000256" key="3">
    <source>
        <dbReference type="ARBA" id="ARBA00022490"/>
    </source>
</evidence>
<dbReference type="OrthoDB" id="33618at2157"/>
<sequence length="227" mass="25077">MGWWDSERGGSDDSDGESDFERQRDELIEQLRGRERVSDRALAALAAVPRHEFVPENKRRYAYADRPLPIGEGQTISAPHMVAIMVDRLELEAGQTVLEIGTGCGYHAAVTAEIVGAANVYSVEYHSSLAERARSRLAELGYGDISITVGDGHEGWPEHAPYDRAYLTAAASSVPDALLEQLRPDGIFLGPIGDRRQTLVRVRKRPDGETERETFGGVRFVRMQGGR</sequence>
<dbReference type="Pfam" id="PF01135">
    <property type="entry name" value="PCMT"/>
    <property type="match status" value="1"/>
</dbReference>
<keyword evidence="12" id="KW-1185">Reference proteome</keyword>
<dbReference type="HAMAP" id="MF_00090">
    <property type="entry name" value="PIMT"/>
    <property type="match status" value="1"/>
</dbReference>
<dbReference type="CDD" id="cd02440">
    <property type="entry name" value="AdoMet_MTases"/>
    <property type="match status" value="1"/>
</dbReference>
<evidence type="ECO:0000313" key="11">
    <source>
        <dbReference type="EMBL" id="CCQ34434.1"/>
    </source>
</evidence>
<proteinExistence type="inferred from homology"/>
<dbReference type="Gene3D" id="3.40.50.150">
    <property type="entry name" value="Vaccinia Virus protein VP39"/>
    <property type="match status" value="1"/>
</dbReference>
<evidence type="ECO:0000313" key="12">
    <source>
        <dbReference type="Proteomes" id="UP000015381"/>
    </source>
</evidence>
<dbReference type="Proteomes" id="UP000015381">
    <property type="component" value="Chromosome I"/>
</dbReference>
<feature type="active site" evidence="9">
    <location>
        <position position="77"/>
    </location>
</feature>
<dbReference type="STRING" id="1033806.HTIA_2326"/>